<sequence length="1783" mass="202335">MMQDTGQNGQDTTIETSEITRDSVEVARGEDHEPEEVENGVQSGINEDRKLPEVRVKHSLTFDNESMESVQLEEEPGLGQVDEQVEDEEAANSEQTLESYGKEEEIVEEDINEAGKGAETLEISEEQKTVDSTMSQHYALQERKSTIDRSGESPDETYARLIEAIDNGNYVSGDIVDGVFNVLVGGPFDKESRFSIVSHEHIRGLLKVLDAAPVELQVKILTVFVGICRKSFRNLEKCTRIGLISVFLDRIPTADAKVADLLVELLSVLTNYSITVKETKHFLRALQAEDGKWRRNSAKLLKVMLEMPKRDGCDVFFSFPGNAGAGIALPPLSKWPYQNGWTFSTWFRMDPLNSVNFEKEKPILFDFKTTKGLGYTAYFMGACLVLNIKRGTSKEVTKCIKFEFSSRKWHHVVLSFVYARWGQSEIQCYIDGNLVETIYNSWYVNTSENFDRCFVGCGPEPNLNEAFCGQLGAIYLFSQHLSLDQANCLFSLGPTYQSLFKHDAESNLPEGYKKHLFDGRLHNWLVFAYSPKNCHGQLCLYNGGKSDYFVQIPHAVMKDPVEVITTHSIHNSLHSVGGIQMLLPLFAQIDLPHEGEPQLDYELCSSMLSVISLLLETSIRAQQQLFYSQGFVIIAHVLQHAASPQHLSVMVLDSFINITKQLINSPTGVPLLKQLIEHVFFAPPLWIRASALIQVRLYEYLAIDLFTNPVNVTYVRRTPIVVQLMNAIRNYYWMVPTGKSEKVKALRLNENGEDKLDRSSVIRVRSAMLQLINRLVFQTVPTNFQDEKETKRDEELQCLFNFISTESEDENMYDVLTFIMRLMSDQPAVMIPAFDKKKGTAVIFKLLGSGNETVRLTSLKIFGSFLCRSTAKRKSEAVNQLNLLHLLSQRLLNNTKSLSAKTYNVLFEILVERVTCDVNFAKREEYQYETLRFENSALLKVIANLLEQSEQTPELMEVKRIYVIDLIKMCKESRENRRIVLQMSVWQEWLISLAYVYPKNDMEATISELVYELFAILLYHAIRLEYGGWRVWVDTLAIAHSKVSMEKNLRKSKEKACQSNGNSSESAENQLTDLKKQDEGPTAIYRTPDFAWSDVHVRLLDDLLKNIEKVVEEWAQSQTPLVDHVNSNDNQVFVSNTVHVLSQLSDSLIMACGGLLPLLAAATSPNSELEIQDNTHQDISIKTAVGFLTRFVELADTFIFISGVSFSELEQEKNMPPGGILRQSLRLVSTMAVRNILACRVGQKERGFSEHTVKHRQKYTAILEFIDGALDNKDPNKGISNMDRLLQEVDMQRLKGVIYRDMEENRQAQFLALAVVYFLSVLMVSRYRDILEPPTSPSPFFDTNSDSSARRKSVESQSAHSSVSNPQNQDKESENGSDKDSEDPKPSNGIEKVADSSAESGDEKENVTELNGGISAIKFDDEQVVIEDDGKYDENHLQRFTAENVKQFDAGERRIYLTDKLQKSLESVSPLFREIMADFRSFLQKTLLGTHSQEIMTDIKVMQTLKNQNGSVIELVMLLCSQEWQTSLQKHAGLAFIELVNEGRLMAHATRDHIVRVANEADYILKRLSAEDAQKHTKFDEDSAEELEGRRKETKITDHLIQSARRRDFAIAAKSLERTRNVLVSPSGPWAEEQGKRQTFWRLDPWEDDSRRRKRFVPNIFGTTHPEAVVSQSKESKDAEAELEKLSEDEREKVLKDLAKRMITTGRSNQLAQELVDESDIEKWANEEIEAREQRGERASFSTPAQLIASVVAVPGTVSITQSDVYFDADEEDPAYKKLDPKA</sequence>
<feature type="region of interest" description="Disordered" evidence="2">
    <location>
        <begin position="1333"/>
        <end position="1407"/>
    </location>
</feature>
<dbReference type="GO" id="GO:0008104">
    <property type="term" value="P:intracellular protein localization"/>
    <property type="evidence" value="ECO:0007669"/>
    <property type="project" value="TreeGrafter"/>
</dbReference>
<evidence type="ECO:0000259" key="3">
    <source>
        <dbReference type="PROSITE" id="PS51783"/>
    </source>
</evidence>
<feature type="region of interest" description="Disordered" evidence="2">
    <location>
        <begin position="1050"/>
        <end position="1073"/>
    </location>
</feature>
<dbReference type="PANTHER" id="PTHR13743">
    <property type="entry name" value="BEIGE/BEACH-RELATED"/>
    <property type="match status" value="1"/>
</dbReference>
<reference evidence="4" key="1">
    <citation type="submission" date="2020-09" db="EMBL/GenBank/DDBJ databases">
        <authorList>
            <person name="Kikuchi T."/>
        </authorList>
    </citation>
    <scope>NUCLEOTIDE SEQUENCE</scope>
    <source>
        <strain evidence="4">SH1</strain>
    </source>
</reference>
<dbReference type="Pfam" id="PF13385">
    <property type="entry name" value="Laminin_G_3"/>
    <property type="match status" value="1"/>
</dbReference>
<dbReference type="GO" id="GO:0005829">
    <property type="term" value="C:cytosol"/>
    <property type="evidence" value="ECO:0007669"/>
    <property type="project" value="TreeGrafter"/>
</dbReference>
<dbReference type="SUPFAM" id="SSF48371">
    <property type="entry name" value="ARM repeat"/>
    <property type="match status" value="1"/>
</dbReference>
<dbReference type="SUPFAM" id="SSF49899">
    <property type="entry name" value="Concanavalin A-like lectins/glucanases"/>
    <property type="match status" value="1"/>
</dbReference>
<dbReference type="GO" id="GO:0016020">
    <property type="term" value="C:membrane"/>
    <property type="evidence" value="ECO:0007669"/>
    <property type="project" value="TreeGrafter"/>
</dbReference>
<dbReference type="GO" id="GO:0019901">
    <property type="term" value="F:protein kinase binding"/>
    <property type="evidence" value="ECO:0007669"/>
    <property type="project" value="TreeGrafter"/>
</dbReference>
<dbReference type="OrthoDB" id="26681at2759"/>
<protein>
    <recommendedName>
        <fullName evidence="3">BEACH-type PH domain-containing protein</fullName>
    </recommendedName>
</protein>
<dbReference type="Gene3D" id="2.30.29.30">
    <property type="entry name" value="Pleckstrin-homology domain (PH domain)/Phosphotyrosine-binding domain (PTB)"/>
    <property type="match status" value="1"/>
</dbReference>
<dbReference type="PANTHER" id="PTHR13743:SF162">
    <property type="entry name" value="NEUROBEACHIN"/>
    <property type="match status" value="1"/>
</dbReference>
<evidence type="ECO:0000256" key="2">
    <source>
        <dbReference type="SAM" id="MobiDB-lite"/>
    </source>
</evidence>
<feature type="compositionally biased region" description="Basic and acidic residues" evidence="2">
    <location>
        <begin position="46"/>
        <end position="56"/>
    </location>
</feature>
<evidence type="ECO:0000313" key="5">
    <source>
        <dbReference type="Proteomes" id="UP000614601"/>
    </source>
</evidence>
<dbReference type="InterPro" id="IPR050865">
    <property type="entry name" value="BEACH_Domain"/>
</dbReference>
<dbReference type="Pfam" id="PF06469">
    <property type="entry name" value="DUF1088"/>
    <property type="match status" value="1"/>
</dbReference>
<feature type="compositionally biased region" description="Basic and acidic residues" evidence="2">
    <location>
        <begin position="1369"/>
        <end position="1385"/>
    </location>
</feature>
<dbReference type="Pfam" id="PF20425">
    <property type="entry name" value="Neurobeachin"/>
    <property type="match status" value="1"/>
</dbReference>
<dbReference type="InterPro" id="IPR031570">
    <property type="entry name" value="NBEA/BDCP_DUF4704"/>
</dbReference>
<dbReference type="InterPro" id="IPR046852">
    <property type="entry name" value="Neurobeachin_a-sol"/>
</dbReference>
<dbReference type="Pfam" id="PF15787">
    <property type="entry name" value="DUF4704"/>
    <property type="match status" value="1"/>
</dbReference>
<dbReference type="Proteomes" id="UP000614601">
    <property type="component" value="Unassembled WGS sequence"/>
</dbReference>
<evidence type="ECO:0000256" key="1">
    <source>
        <dbReference type="SAM" id="Coils"/>
    </source>
</evidence>
<dbReference type="InterPro" id="IPR023362">
    <property type="entry name" value="PH-BEACH_dom"/>
</dbReference>
<dbReference type="EMBL" id="CAJFDH010000003">
    <property type="protein sequence ID" value="CAD5217413.1"/>
    <property type="molecule type" value="Genomic_DNA"/>
</dbReference>
<feature type="compositionally biased region" description="Basic and acidic residues" evidence="2">
    <location>
        <begin position="18"/>
        <end position="31"/>
    </location>
</feature>
<feature type="domain" description="BEACH-type PH" evidence="3">
    <location>
        <begin position="1734"/>
        <end position="1783"/>
    </location>
</feature>
<feature type="compositionally biased region" description="Low complexity" evidence="2">
    <location>
        <begin position="1355"/>
        <end position="1364"/>
    </location>
</feature>
<organism evidence="4 5">
    <name type="scientific">Bursaphelenchus okinawaensis</name>
    <dbReference type="NCBI Taxonomy" id="465554"/>
    <lineage>
        <taxon>Eukaryota</taxon>
        <taxon>Metazoa</taxon>
        <taxon>Ecdysozoa</taxon>
        <taxon>Nematoda</taxon>
        <taxon>Chromadorea</taxon>
        <taxon>Rhabditida</taxon>
        <taxon>Tylenchina</taxon>
        <taxon>Tylenchomorpha</taxon>
        <taxon>Aphelenchoidea</taxon>
        <taxon>Aphelenchoididae</taxon>
        <taxon>Bursaphelenchus</taxon>
    </lineage>
</organism>
<proteinExistence type="predicted"/>
<feature type="compositionally biased region" description="Polar residues" evidence="2">
    <location>
        <begin position="1"/>
        <end position="17"/>
    </location>
</feature>
<comment type="caution">
    <text evidence="4">The sequence shown here is derived from an EMBL/GenBank/DDBJ whole genome shotgun (WGS) entry which is preliminary data.</text>
</comment>
<dbReference type="InterPro" id="IPR013320">
    <property type="entry name" value="ConA-like_dom_sf"/>
</dbReference>
<feature type="region of interest" description="Disordered" evidence="2">
    <location>
        <begin position="1"/>
        <end position="103"/>
    </location>
</feature>
<feature type="coiled-coil region" evidence="1">
    <location>
        <begin position="1669"/>
        <end position="1696"/>
    </location>
</feature>
<dbReference type="PROSITE" id="PS51783">
    <property type="entry name" value="PH_BEACH"/>
    <property type="match status" value="1"/>
</dbReference>
<dbReference type="EMBL" id="CAJFCW020000003">
    <property type="protein sequence ID" value="CAG9107730.1"/>
    <property type="molecule type" value="Genomic_DNA"/>
</dbReference>
<keyword evidence="5" id="KW-1185">Reference proteome</keyword>
<dbReference type="InterPro" id="IPR016024">
    <property type="entry name" value="ARM-type_fold"/>
</dbReference>
<gene>
    <name evidence="4" type="ORF">BOKJ2_LOCUS7075</name>
</gene>
<keyword evidence="1" id="KW-0175">Coiled coil</keyword>
<accession>A0A811KQ32</accession>
<evidence type="ECO:0000313" key="4">
    <source>
        <dbReference type="EMBL" id="CAD5217413.1"/>
    </source>
</evidence>
<dbReference type="Proteomes" id="UP000783686">
    <property type="component" value="Unassembled WGS sequence"/>
</dbReference>
<dbReference type="InterPro" id="IPR010508">
    <property type="entry name" value="NBEA-like_DUF1088"/>
</dbReference>
<name>A0A811KQ32_9BILA</name>
<feature type="compositionally biased region" description="Polar residues" evidence="2">
    <location>
        <begin position="1057"/>
        <end position="1072"/>
    </location>
</feature>
<dbReference type="Gene3D" id="2.60.120.200">
    <property type="match status" value="1"/>
</dbReference>
<dbReference type="InterPro" id="IPR011993">
    <property type="entry name" value="PH-like_dom_sf"/>
</dbReference>